<dbReference type="AlphaFoldDB" id="A0A4P6ZWI5"/>
<evidence type="ECO:0000313" key="4">
    <source>
        <dbReference type="Proteomes" id="UP000294292"/>
    </source>
</evidence>
<sequence length="71" mass="8466">MKNFVKEKRVKFNMTQDYLSDQLNVSRQTIISLEKGRYNPSINLAFKLSHLFNCTIEDLFVYEEDEELTND</sequence>
<dbReference type="OrthoDB" id="9808239at2"/>
<dbReference type="GO" id="GO:0003677">
    <property type="term" value="F:DNA binding"/>
    <property type="evidence" value="ECO:0007669"/>
    <property type="project" value="UniProtKB-KW"/>
</dbReference>
<name>A0A4P6ZWI5_9BACL</name>
<dbReference type="KEGG" id="panc:E2636_04420"/>
<keyword evidence="4" id="KW-1185">Reference proteome</keyword>
<reference evidence="3 4" key="1">
    <citation type="submission" date="2019-03" db="EMBL/GenBank/DDBJ databases">
        <title>Complete genome sequence of Paenisporosarcina antarctica CGMCC 1.6503T.</title>
        <authorList>
            <person name="Rong J.-C."/>
            <person name="Chi N.-Y."/>
            <person name="Zhang Q.-F."/>
        </authorList>
    </citation>
    <scope>NUCLEOTIDE SEQUENCE [LARGE SCALE GENOMIC DNA]</scope>
    <source>
        <strain evidence="3 4">CGMCC 1.6503</strain>
    </source>
</reference>
<dbReference type="Proteomes" id="UP000294292">
    <property type="component" value="Chromosome"/>
</dbReference>
<protein>
    <submittedName>
        <fullName evidence="3">Transcriptional regulator</fullName>
    </submittedName>
</protein>
<dbReference type="InterPro" id="IPR001387">
    <property type="entry name" value="Cro/C1-type_HTH"/>
</dbReference>
<feature type="domain" description="HTH cro/C1-type" evidence="2">
    <location>
        <begin position="5"/>
        <end position="59"/>
    </location>
</feature>
<dbReference type="SUPFAM" id="SSF47413">
    <property type="entry name" value="lambda repressor-like DNA-binding domains"/>
    <property type="match status" value="1"/>
</dbReference>
<dbReference type="SMART" id="SM00530">
    <property type="entry name" value="HTH_XRE"/>
    <property type="match status" value="1"/>
</dbReference>
<evidence type="ECO:0000313" key="3">
    <source>
        <dbReference type="EMBL" id="QBP40418.1"/>
    </source>
</evidence>
<organism evidence="3 4">
    <name type="scientific">Paenisporosarcina antarctica</name>
    <dbReference type="NCBI Taxonomy" id="417367"/>
    <lineage>
        <taxon>Bacteria</taxon>
        <taxon>Bacillati</taxon>
        <taxon>Bacillota</taxon>
        <taxon>Bacilli</taxon>
        <taxon>Bacillales</taxon>
        <taxon>Caryophanaceae</taxon>
        <taxon>Paenisporosarcina</taxon>
    </lineage>
</organism>
<dbReference type="PANTHER" id="PTHR46558:SF4">
    <property type="entry name" value="DNA-BIDING PHAGE PROTEIN"/>
    <property type="match status" value="1"/>
</dbReference>
<dbReference type="CDD" id="cd00093">
    <property type="entry name" value="HTH_XRE"/>
    <property type="match status" value="1"/>
</dbReference>
<gene>
    <name evidence="3" type="ORF">E2636_04420</name>
</gene>
<dbReference type="PANTHER" id="PTHR46558">
    <property type="entry name" value="TRACRIPTIONAL REGULATORY PROTEIN-RELATED-RELATED"/>
    <property type="match status" value="1"/>
</dbReference>
<dbReference type="RefSeq" id="WP_134209143.1">
    <property type="nucleotide sequence ID" value="NZ_CP038015.1"/>
</dbReference>
<evidence type="ECO:0000256" key="1">
    <source>
        <dbReference type="ARBA" id="ARBA00023125"/>
    </source>
</evidence>
<accession>A0A4P6ZWI5</accession>
<dbReference type="EMBL" id="CP038015">
    <property type="protein sequence ID" value="QBP40418.1"/>
    <property type="molecule type" value="Genomic_DNA"/>
</dbReference>
<dbReference type="Gene3D" id="1.10.260.40">
    <property type="entry name" value="lambda repressor-like DNA-binding domains"/>
    <property type="match status" value="1"/>
</dbReference>
<dbReference type="InterPro" id="IPR010982">
    <property type="entry name" value="Lambda_DNA-bd_dom_sf"/>
</dbReference>
<evidence type="ECO:0000259" key="2">
    <source>
        <dbReference type="PROSITE" id="PS50943"/>
    </source>
</evidence>
<dbReference type="Pfam" id="PF01381">
    <property type="entry name" value="HTH_3"/>
    <property type="match status" value="1"/>
</dbReference>
<dbReference type="PROSITE" id="PS50943">
    <property type="entry name" value="HTH_CROC1"/>
    <property type="match status" value="1"/>
</dbReference>
<proteinExistence type="predicted"/>
<keyword evidence="1" id="KW-0238">DNA-binding</keyword>